<dbReference type="SUPFAM" id="SSF49764">
    <property type="entry name" value="HSP20-like chaperones"/>
    <property type="match status" value="1"/>
</dbReference>
<dbReference type="Proteomes" id="UP000681722">
    <property type="component" value="Unassembled WGS sequence"/>
</dbReference>
<dbReference type="Pfam" id="PF04969">
    <property type="entry name" value="CS"/>
    <property type="match status" value="1"/>
</dbReference>
<feature type="region of interest" description="Disordered" evidence="6">
    <location>
        <begin position="453"/>
        <end position="537"/>
    </location>
</feature>
<dbReference type="SUPFAM" id="SSF50156">
    <property type="entry name" value="PDZ domain-like"/>
    <property type="match status" value="1"/>
</dbReference>
<feature type="region of interest" description="Disordered" evidence="6">
    <location>
        <begin position="665"/>
        <end position="692"/>
    </location>
</feature>
<dbReference type="GO" id="GO:0006457">
    <property type="term" value="P:protein folding"/>
    <property type="evidence" value="ECO:0007669"/>
    <property type="project" value="TreeGrafter"/>
</dbReference>
<reference evidence="8" key="1">
    <citation type="submission" date="2021-02" db="EMBL/GenBank/DDBJ databases">
        <authorList>
            <person name="Nowell W R."/>
        </authorList>
    </citation>
    <scope>NUCLEOTIDE SEQUENCE</scope>
</reference>
<dbReference type="GO" id="GO:0005737">
    <property type="term" value="C:cytoplasm"/>
    <property type="evidence" value="ECO:0007669"/>
    <property type="project" value="UniProtKB-SubCell"/>
</dbReference>
<evidence type="ECO:0000256" key="5">
    <source>
        <dbReference type="ARBA" id="ARBA00030427"/>
    </source>
</evidence>
<name>A0A814RN32_9BILA</name>
<dbReference type="Gene3D" id="2.30.42.10">
    <property type="match status" value="1"/>
</dbReference>
<evidence type="ECO:0000256" key="1">
    <source>
        <dbReference type="ARBA" id="ARBA00004496"/>
    </source>
</evidence>
<evidence type="ECO:0000313" key="9">
    <source>
        <dbReference type="EMBL" id="CAF3899849.1"/>
    </source>
</evidence>
<accession>A0A814RN32</accession>
<dbReference type="InterPro" id="IPR007052">
    <property type="entry name" value="CS_dom"/>
</dbReference>
<dbReference type="OrthoDB" id="416217at2759"/>
<dbReference type="FunFam" id="2.60.40.790:FF:000001">
    <property type="entry name" value="Nuclear migration protein nudC"/>
    <property type="match status" value="1"/>
</dbReference>
<dbReference type="InterPro" id="IPR001478">
    <property type="entry name" value="PDZ"/>
</dbReference>
<comment type="similarity">
    <text evidence="2">Belongs to the nudC family.</text>
</comment>
<dbReference type="PROSITE" id="PS51203">
    <property type="entry name" value="CS"/>
    <property type="match status" value="1"/>
</dbReference>
<evidence type="ECO:0000256" key="6">
    <source>
        <dbReference type="SAM" id="MobiDB-lite"/>
    </source>
</evidence>
<protein>
    <recommendedName>
        <fullName evidence="3">Nuclear migration protein nudC</fullName>
    </recommendedName>
    <alternativeName>
        <fullName evidence="5">Nuclear distribution protein C homolog</fullName>
    </alternativeName>
</protein>
<dbReference type="Proteomes" id="UP000663829">
    <property type="component" value="Unassembled WGS sequence"/>
</dbReference>
<comment type="caution">
    <text evidence="8">The sequence shown here is derived from an EMBL/GenBank/DDBJ whole genome shotgun (WGS) entry which is preliminary data.</text>
</comment>
<dbReference type="PANTHER" id="PTHR12356">
    <property type="entry name" value="NUCLEAR MOVEMENT PROTEIN NUDC"/>
    <property type="match status" value="1"/>
</dbReference>
<gene>
    <name evidence="8" type="ORF">GPM918_LOCUS20452</name>
    <name evidence="9" type="ORF">SRO942_LOCUS20446</name>
</gene>
<evidence type="ECO:0000259" key="7">
    <source>
        <dbReference type="PROSITE" id="PS51203"/>
    </source>
</evidence>
<feature type="region of interest" description="Disordered" evidence="6">
    <location>
        <begin position="283"/>
        <end position="310"/>
    </location>
</feature>
<dbReference type="PANTHER" id="PTHR12356:SF3">
    <property type="entry name" value="NUCLEAR MIGRATION PROTEIN NUDC"/>
    <property type="match status" value="1"/>
</dbReference>
<comment type="subcellular location">
    <subcellularLocation>
        <location evidence="1">Cytoplasm</location>
    </subcellularLocation>
</comment>
<feature type="compositionally biased region" description="Basic and acidic residues" evidence="6">
    <location>
        <begin position="498"/>
        <end position="515"/>
    </location>
</feature>
<evidence type="ECO:0000256" key="3">
    <source>
        <dbReference type="ARBA" id="ARBA00017641"/>
    </source>
</evidence>
<feature type="region of interest" description="Disordered" evidence="6">
    <location>
        <begin position="1"/>
        <end position="22"/>
    </location>
</feature>
<dbReference type="Gene3D" id="2.60.40.790">
    <property type="match status" value="1"/>
</dbReference>
<feature type="domain" description="CS" evidence="7">
    <location>
        <begin position="538"/>
        <end position="633"/>
    </location>
</feature>
<dbReference type="EMBL" id="CAJOBC010006461">
    <property type="protein sequence ID" value="CAF3899849.1"/>
    <property type="molecule type" value="Genomic_DNA"/>
</dbReference>
<keyword evidence="4" id="KW-0963">Cytoplasm</keyword>
<dbReference type="EMBL" id="CAJNOQ010006462">
    <property type="protein sequence ID" value="CAF1136226.1"/>
    <property type="molecule type" value="Genomic_DNA"/>
</dbReference>
<sequence>MLAVSTLPSSQTQPHSLSITQHVQPRILHRRITSDVNNDDELYRPRTILMEKTHVDQSFGFSIQTFGFSTVQDLARLSLLSVPSIDESTSTSSRKSSSSTATTTTSTPFSPSIHICTYVDSVQENSLAWNSGLRSGTVIISVNDVSVENDHHEHIVQRICHESRLKLVVLQQNIHRQIILCEKLQLLQRQLKDKQDEYDLLAQQEQQIIEATTVTTAASDTVVDAAHYSSIIPLDWRQSIVSFASHTLQSQKRNSRYSKGHKRDQRSLSLSTFRLHYSKSSSSYRFSGRTKSAAHERHGRSLSYEELSPSTNHKRYSYDPYLSKLNYSNSLESSLNAIHKNYSLSGCSLAGGLGHEMLQNDDDQLSLLDTVFGFFARKTDFYTSPNNETKPEQLVLNAYHKWEKVAQEKHKKEKAERDESDRIRREKLRRKREEEDERAKEVENSRIIEVTDEEAEKIQQENKKLQAKKHASGDHILTDSIDTEKSATTPTTMENSSEEQKTETVKKTDGTSEKAEGDDDDEKDEDKGKLKPNAGNGCDLPNYSWTQTLEEIDVSAWIRIPLKTTGRFKSKDIIVKFERKHLHVAVRGQTPIIDAETFADIKIEESMWTLDEGKLIVVHLEKVNKMEWWSRIVLTDPEINTRKVQPENSKLSDLDGETRGMVEKMMYDQHRRDAGLPTSDEQKKQDLLKKYG</sequence>
<dbReference type="SMART" id="SM00228">
    <property type="entry name" value="PDZ"/>
    <property type="match status" value="1"/>
</dbReference>
<organism evidence="8 10">
    <name type="scientific">Didymodactylos carnosus</name>
    <dbReference type="NCBI Taxonomy" id="1234261"/>
    <lineage>
        <taxon>Eukaryota</taxon>
        <taxon>Metazoa</taxon>
        <taxon>Spiralia</taxon>
        <taxon>Gnathifera</taxon>
        <taxon>Rotifera</taxon>
        <taxon>Eurotatoria</taxon>
        <taxon>Bdelloidea</taxon>
        <taxon>Philodinida</taxon>
        <taxon>Philodinidae</taxon>
        <taxon>Didymodactylos</taxon>
    </lineage>
</organism>
<evidence type="ECO:0000313" key="8">
    <source>
        <dbReference type="EMBL" id="CAF1136226.1"/>
    </source>
</evidence>
<dbReference type="InterPro" id="IPR008978">
    <property type="entry name" value="HSP20-like_chaperone"/>
</dbReference>
<dbReference type="Pfam" id="PF00595">
    <property type="entry name" value="PDZ"/>
    <property type="match status" value="1"/>
</dbReference>
<dbReference type="AlphaFoldDB" id="A0A814RN32"/>
<feature type="region of interest" description="Disordered" evidence="6">
    <location>
        <begin position="86"/>
        <end position="107"/>
    </location>
</feature>
<keyword evidence="10" id="KW-1185">Reference proteome</keyword>
<feature type="compositionally biased region" description="Polar residues" evidence="6">
    <location>
        <begin position="486"/>
        <end position="495"/>
    </location>
</feature>
<proteinExistence type="inferred from homology"/>
<evidence type="ECO:0000256" key="4">
    <source>
        <dbReference type="ARBA" id="ARBA00022490"/>
    </source>
</evidence>
<feature type="compositionally biased region" description="Basic and acidic residues" evidence="6">
    <location>
        <begin position="471"/>
        <end position="485"/>
    </location>
</feature>
<dbReference type="InterPro" id="IPR037898">
    <property type="entry name" value="NudC_fam"/>
</dbReference>
<dbReference type="GO" id="GO:0051082">
    <property type="term" value="F:unfolded protein binding"/>
    <property type="evidence" value="ECO:0007669"/>
    <property type="project" value="TreeGrafter"/>
</dbReference>
<dbReference type="InterPro" id="IPR036034">
    <property type="entry name" value="PDZ_sf"/>
</dbReference>
<evidence type="ECO:0000256" key="2">
    <source>
        <dbReference type="ARBA" id="ARBA00010513"/>
    </source>
</evidence>
<evidence type="ECO:0000313" key="10">
    <source>
        <dbReference type="Proteomes" id="UP000663829"/>
    </source>
</evidence>